<name>A0ACC1J0T7_9FUNG</name>
<evidence type="ECO:0000313" key="1">
    <source>
        <dbReference type="EMBL" id="KAJ1933119.1"/>
    </source>
</evidence>
<organism evidence="1 2">
    <name type="scientific">Linderina macrospora</name>
    <dbReference type="NCBI Taxonomy" id="4868"/>
    <lineage>
        <taxon>Eukaryota</taxon>
        <taxon>Fungi</taxon>
        <taxon>Fungi incertae sedis</taxon>
        <taxon>Zoopagomycota</taxon>
        <taxon>Kickxellomycotina</taxon>
        <taxon>Kickxellomycetes</taxon>
        <taxon>Kickxellales</taxon>
        <taxon>Kickxellaceae</taxon>
        <taxon>Linderina</taxon>
    </lineage>
</organism>
<proteinExistence type="predicted"/>
<sequence>LLHVLKQNNVNVNIPADMDLDATLNSQATRPSIFISDHDTASLLQPELNYSTSMSSLSTQLQLSPNSFIGGVSGSPGPSSPIPQLQQLGTQLHHSTSSPSLQLSASQQQQQQLQQQQQRAQQQARFDHHQQQAQQQGQQQQQQQHGANSAHQSSQQSLRTALAGGDSLSVYGRAVASPLSASPASPSALSGISGSQFYSTGPSTSLSSSSLGSADMKDLYSR</sequence>
<keyword evidence="2" id="KW-1185">Reference proteome</keyword>
<gene>
    <name evidence="1" type="ORF">FBU59_006141</name>
</gene>
<accession>A0ACC1J0T7</accession>
<reference evidence="1" key="1">
    <citation type="submission" date="2022-07" db="EMBL/GenBank/DDBJ databases">
        <title>Phylogenomic reconstructions and comparative analyses of Kickxellomycotina fungi.</title>
        <authorList>
            <person name="Reynolds N.K."/>
            <person name="Stajich J.E."/>
            <person name="Barry K."/>
            <person name="Grigoriev I.V."/>
            <person name="Crous P."/>
            <person name="Smith M.E."/>
        </authorList>
    </citation>
    <scope>NUCLEOTIDE SEQUENCE</scope>
    <source>
        <strain evidence="1">NRRL 5244</strain>
    </source>
</reference>
<feature type="non-terminal residue" evidence="1">
    <location>
        <position position="1"/>
    </location>
</feature>
<comment type="caution">
    <text evidence="1">The sequence shown here is derived from an EMBL/GenBank/DDBJ whole genome shotgun (WGS) entry which is preliminary data.</text>
</comment>
<dbReference type="Proteomes" id="UP001150603">
    <property type="component" value="Unassembled WGS sequence"/>
</dbReference>
<evidence type="ECO:0000313" key="2">
    <source>
        <dbReference type="Proteomes" id="UP001150603"/>
    </source>
</evidence>
<dbReference type="EMBL" id="JANBPW010005210">
    <property type="protein sequence ID" value="KAJ1933119.1"/>
    <property type="molecule type" value="Genomic_DNA"/>
</dbReference>
<protein>
    <submittedName>
        <fullName evidence="1">Uncharacterized protein</fullName>
    </submittedName>
</protein>